<protein>
    <submittedName>
        <fullName evidence="2">Uncharacterized protein</fullName>
    </submittedName>
</protein>
<organism evidence="2 3">
    <name type="scientific">Fibrella aquatilis</name>
    <dbReference type="NCBI Taxonomy" id="2817059"/>
    <lineage>
        <taxon>Bacteria</taxon>
        <taxon>Pseudomonadati</taxon>
        <taxon>Bacteroidota</taxon>
        <taxon>Cytophagia</taxon>
        <taxon>Cytophagales</taxon>
        <taxon>Spirosomataceae</taxon>
        <taxon>Fibrella</taxon>
    </lineage>
</organism>
<evidence type="ECO:0000313" key="3">
    <source>
        <dbReference type="Proteomes" id="UP000664795"/>
    </source>
</evidence>
<dbReference type="RefSeq" id="WP_207337797.1">
    <property type="nucleotide sequence ID" value="NZ_JAFMYU010000023.1"/>
</dbReference>
<sequence>MQPNNTPEQTWLIDQYLAGNLTDDQQQRVDQRRQDDAEFNRQVLAHWLVQQYLEQAQDAATFNREMTELGTELAQQKQRYNTTKRPRFLIQVLVPSLAAAAVALVVWLSWPPTTKTGRLTLNDPEGYGIGKSPLWIAQTPYAPGLLGRLRTADQYRWPGDTLFVYGSTLGQLLTSSWQLDKLPERGLYRLRTDKRTYTVRRGQREQTPLLPDENETP</sequence>
<dbReference type="AlphaFoldDB" id="A0A939K1S6"/>
<evidence type="ECO:0000256" key="1">
    <source>
        <dbReference type="SAM" id="Phobius"/>
    </source>
</evidence>
<dbReference type="EMBL" id="JAFMYU010000023">
    <property type="protein sequence ID" value="MBO0933833.1"/>
    <property type="molecule type" value="Genomic_DNA"/>
</dbReference>
<comment type="caution">
    <text evidence="2">The sequence shown here is derived from an EMBL/GenBank/DDBJ whole genome shotgun (WGS) entry which is preliminary data.</text>
</comment>
<proteinExistence type="predicted"/>
<keyword evidence="1" id="KW-0812">Transmembrane</keyword>
<dbReference type="Proteomes" id="UP000664795">
    <property type="component" value="Unassembled WGS sequence"/>
</dbReference>
<feature type="transmembrane region" description="Helical" evidence="1">
    <location>
        <begin position="88"/>
        <end position="110"/>
    </location>
</feature>
<reference evidence="2 3" key="1">
    <citation type="submission" date="2021-03" db="EMBL/GenBank/DDBJ databases">
        <title>Fibrella sp. HMF5036 genome sequencing and assembly.</title>
        <authorList>
            <person name="Kang H."/>
            <person name="Kim H."/>
            <person name="Bae S."/>
            <person name="Joh K."/>
        </authorList>
    </citation>
    <scope>NUCLEOTIDE SEQUENCE [LARGE SCALE GENOMIC DNA]</scope>
    <source>
        <strain evidence="2 3">HMF5036</strain>
    </source>
</reference>
<accession>A0A939K1S6</accession>
<keyword evidence="3" id="KW-1185">Reference proteome</keyword>
<keyword evidence="1" id="KW-1133">Transmembrane helix</keyword>
<name>A0A939K1S6_9BACT</name>
<keyword evidence="1" id="KW-0472">Membrane</keyword>
<gene>
    <name evidence="2" type="ORF">J2I48_22685</name>
</gene>
<evidence type="ECO:0000313" key="2">
    <source>
        <dbReference type="EMBL" id="MBO0933833.1"/>
    </source>
</evidence>